<dbReference type="EMBL" id="JBJKFK010000753">
    <property type="protein sequence ID" value="KAL3315432.1"/>
    <property type="molecule type" value="Genomic_DNA"/>
</dbReference>
<gene>
    <name evidence="1" type="ORF">Ciccas_005936</name>
</gene>
<sequence>MESIDNTGQMDCDSIPMHGINLVRTSSASATHSTGRNGALGAQRSISVTHQVLDIPYEKGSVLTITDSDKHCERLARTCETR</sequence>
<reference evidence="1 2" key="1">
    <citation type="submission" date="2024-11" db="EMBL/GenBank/DDBJ databases">
        <title>Adaptive evolution of stress response genes in parasites aligns with host niche diversity.</title>
        <authorList>
            <person name="Hahn C."/>
            <person name="Resl P."/>
        </authorList>
    </citation>
    <scope>NUCLEOTIDE SEQUENCE [LARGE SCALE GENOMIC DNA]</scope>
    <source>
        <strain evidence="1">EGGRZ-B1_66</strain>
        <tissue evidence="1">Body</tissue>
    </source>
</reference>
<name>A0ABD2Q8D2_9PLAT</name>
<protein>
    <submittedName>
        <fullName evidence="1">Uncharacterized protein</fullName>
    </submittedName>
</protein>
<dbReference type="AlphaFoldDB" id="A0ABD2Q8D2"/>
<accession>A0ABD2Q8D2</accession>
<organism evidence="1 2">
    <name type="scientific">Cichlidogyrus casuarinus</name>
    <dbReference type="NCBI Taxonomy" id="1844966"/>
    <lineage>
        <taxon>Eukaryota</taxon>
        <taxon>Metazoa</taxon>
        <taxon>Spiralia</taxon>
        <taxon>Lophotrochozoa</taxon>
        <taxon>Platyhelminthes</taxon>
        <taxon>Monogenea</taxon>
        <taxon>Monopisthocotylea</taxon>
        <taxon>Dactylogyridea</taxon>
        <taxon>Ancyrocephalidae</taxon>
        <taxon>Cichlidogyrus</taxon>
    </lineage>
</organism>
<evidence type="ECO:0000313" key="2">
    <source>
        <dbReference type="Proteomes" id="UP001626550"/>
    </source>
</evidence>
<evidence type="ECO:0000313" key="1">
    <source>
        <dbReference type="EMBL" id="KAL3315432.1"/>
    </source>
</evidence>
<proteinExistence type="predicted"/>
<dbReference type="Proteomes" id="UP001626550">
    <property type="component" value="Unassembled WGS sequence"/>
</dbReference>
<comment type="caution">
    <text evidence="1">The sequence shown here is derived from an EMBL/GenBank/DDBJ whole genome shotgun (WGS) entry which is preliminary data.</text>
</comment>
<keyword evidence="2" id="KW-1185">Reference proteome</keyword>